<keyword evidence="9" id="KW-1185">Reference proteome</keyword>
<feature type="transmembrane region" description="Helical" evidence="7">
    <location>
        <begin position="555"/>
        <end position="574"/>
    </location>
</feature>
<dbReference type="Proteomes" id="UP000734854">
    <property type="component" value="Unassembled WGS sequence"/>
</dbReference>
<dbReference type="AlphaFoldDB" id="A0A8J5EZ86"/>
<accession>A0A8J5EZ86</accession>
<evidence type="ECO:0000256" key="4">
    <source>
        <dbReference type="ARBA" id="ARBA00022989"/>
    </source>
</evidence>
<evidence type="ECO:0000256" key="3">
    <source>
        <dbReference type="ARBA" id="ARBA00022692"/>
    </source>
</evidence>
<evidence type="ECO:0000313" key="8">
    <source>
        <dbReference type="EMBL" id="KAG6477903.1"/>
    </source>
</evidence>
<feature type="transmembrane region" description="Helical" evidence="7">
    <location>
        <begin position="398"/>
        <end position="420"/>
    </location>
</feature>
<keyword evidence="4 7" id="KW-1133">Transmembrane helix</keyword>
<dbReference type="GO" id="GO:0022857">
    <property type="term" value="F:transmembrane transporter activity"/>
    <property type="evidence" value="ECO:0007669"/>
    <property type="project" value="InterPro"/>
</dbReference>
<feature type="transmembrane region" description="Helical" evidence="7">
    <location>
        <begin position="440"/>
        <end position="459"/>
    </location>
</feature>
<keyword evidence="5 7" id="KW-0472">Membrane</keyword>
<evidence type="ECO:0000256" key="5">
    <source>
        <dbReference type="ARBA" id="ARBA00023136"/>
    </source>
</evidence>
<dbReference type="InterPro" id="IPR036259">
    <property type="entry name" value="MFS_trans_sf"/>
</dbReference>
<dbReference type="InterPro" id="IPR000109">
    <property type="entry name" value="POT_fam"/>
</dbReference>
<proteinExistence type="inferred from homology"/>
<comment type="similarity">
    <text evidence="2">Belongs to the major facilitator superfamily. Proton-dependent oligopeptide transporter (POT/PTR) (TC 2.A.17) family.</text>
</comment>
<feature type="compositionally biased region" description="Basic and acidic residues" evidence="6">
    <location>
        <begin position="25"/>
        <end position="39"/>
    </location>
</feature>
<dbReference type="Gene3D" id="1.20.1250.20">
    <property type="entry name" value="MFS general substrate transporter like domains"/>
    <property type="match status" value="1"/>
</dbReference>
<dbReference type="SUPFAM" id="SSF103473">
    <property type="entry name" value="MFS general substrate transporter"/>
    <property type="match status" value="1"/>
</dbReference>
<evidence type="ECO:0000313" key="9">
    <source>
        <dbReference type="Proteomes" id="UP000734854"/>
    </source>
</evidence>
<feature type="transmembrane region" description="Helical" evidence="7">
    <location>
        <begin position="239"/>
        <end position="259"/>
    </location>
</feature>
<evidence type="ECO:0000256" key="7">
    <source>
        <dbReference type="SAM" id="Phobius"/>
    </source>
</evidence>
<dbReference type="EMBL" id="JACMSC010000017">
    <property type="protein sequence ID" value="KAG6477903.1"/>
    <property type="molecule type" value="Genomic_DNA"/>
</dbReference>
<evidence type="ECO:0000256" key="6">
    <source>
        <dbReference type="SAM" id="MobiDB-lite"/>
    </source>
</evidence>
<name>A0A8J5EZ86_ZINOF</name>
<feature type="transmembrane region" description="Helical" evidence="7">
    <location>
        <begin position="512"/>
        <end position="535"/>
    </location>
</feature>
<gene>
    <name evidence="8" type="ORF">ZIOFF_061335</name>
</gene>
<dbReference type="CDD" id="cd17351">
    <property type="entry name" value="MFS_NPF"/>
    <property type="match status" value="1"/>
</dbReference>
<organism evidence="8 9">
    <name type="scientific">Zingiber officinale</name>
    <name type="common">Ginger</name>
    <name type="synonym">Amomum zingiber</name>
    <dbReference type="NCBI Taxonomy" id="94328"/>
    <lineage>
        <taxon>Eukaryota</taxon>
        <taxon>Viridiplantae</taxon>
        <taxon>Streptophyta</taxon>
        <taxon>Embryophyta</taxon>
        <taxon>Tracheophyta</taxon>
        <taxon>Spermatophyta</taxon>
        <taxon>Magnoliopsida</taxon>
        <taxon>Liliopsida</taxon>
        <taxon>Zingiberales</taxon>
        <taxon>Zingiberaceae</taxon>
        <taxon>Zingiber</taxon>
    </lineage>
</organism>
<protein>
    <submittedName>
        <fullName evidence="8">Uncharacterized protein</fullName>
    </submittedName>
</protein>
<dbReference type="PANTHER" id="PTHR11654">
    <property type="entry name" value="OLIGOPEPTIDE TRANSPORTER-RELATED"/>
    <property type="match status" value="1"/>
</dbReference>
<dbReference type="GO" id="GO:0016020">
    <property type="term" value="C:membrane"/>
    <property type="evidence" value="ECO:0007669"/>
    <property type="project" value="UniProtKB-SubCell"/>
</dbReference>
<evidence type="ECO:0000256" key="1">
    <source>
        <dbReference type="ARBA" id="ARBA00004141"/>
    </source>
</evidence>
<feature type="transmembrane region" description="Helical" evidence="7">
    <location>
        <begin position="124"/>
        <end position="145"/>
    </location>
</feature>
<feature type="transmembrane region" description="Helical" evidence="7">
    <location>
        <begin position="165"/>
        <end position="190"/>
    </location>
</feature>
<feature type="transmembrane region" description="Helical" evidence="7">
    <location>
        <begin position="99"/>
        <end position="117"/>
    </location>
</feature>
<evidence type="ECO:0000256" key="2">
    <source>
        <dbReference type="ARBA" id="ARBA00005982"/>
    </source>
</evidence>
<reference evidence="8 9" key="1">
    <citation type="submission" date="2020-08" db="EMBL/GenBank/DDBJ databases">
        <title>Plant Genome Project.</title>
        <authorList>
            <person name="Zhang R.-G."/>
        </authorList>
    </citation>
    <scope>NUCLEOTIDE SEQUENCE [LARGE SCALE GENOMIC DNA]</scope>
    <source>
        <tissue evidence="8">Rhizome</tissue>
    </source>
</reference>
<dbReference type="Pfam" id="PF00854">
    <property type="entry name" value="PTR2"/>
    <property type="match status" value="1"/>
</dbReference>
<comment type="caution">
    <text evidence="8">The sequence shown here is derived from an EMBL/GenBank/DDBJ whole genome shotgun (WGS) entry which is preliminary data.</text>
</comment>
<keyword evidence="3 7" id="KW-0812">Transmembrane</keyword>
<comment type="subcellular location">
    <subcellularLocation>
        <location evidence="1">Membrane</location>
        <topology evidence="1">Multi-pass membrane protein</topology>
    </subcellularLocation>
</comment>
<sequence length="587" mass="64728">MENDDGVSLESGERSPLLDKSQSSRHFEDNGSEEIDQRSEPQSVTSISKAPPIILVICYVDVAAFSFLEGIAFNGIGINLVLYLGSVLHWPISSSAANVSFWGGTTYFTPLLGGLLADTYFGNYRTIVISIILYLLGLVIVTLSATIPSLTPPSCDGNSCQPATAFQTFVFFSGLYVIAFGTGGTRAALLPFGADQFNEEKPIEMRKKVSFFSYFYVCSMLGLLFSGTFIVWIQQNVSWAIGFGISTFCMVIASGGFLLGTSTYKLTMPTGSPLKSLLQVIVATVRKMHVETPTDPNLLYVVNQEKSCKRRLAHTDEFRFFDKAATISNLERSNDYAQSSWTICTVTQVEELKILLRMLPIWATSVVYTAACTQMNSTFIQQGNAMNTRIGSFTIPPASLSSFGVICVMIWVFIYIRVIAPVVERFTSNGAGLTNLQRMGIGRFTMVIAMLTAGFIETIRLKSVKHGQLISIGWQFPQYFIISGSEVFNYITQLEFFYAQAPDSMRSICTAFALLSTALGNYLSSFIVTVVSAATASDGNPGWIPDDLNKGHLDYFFYGLAGICTINFCIYAFVARNYRLKQVIEEY</sequence>
<feature type="region of interest" description="Disordered" evidence="6">
    <location>
        <begin position="1"/>
        <end position="44"/>
    </location>
</feature>
<feature type="transmembrane region" description="Helical" evidence="7">
    <location>
        <begin position="211"/>
        <end position="233"/>
    </location>
</feature>